<accession>L8E875</accession>
<protein>
    <submittedName>
        <fullName evidence="1">Alternative protein KIAA0240</fullName>
    </submittedName>
</protein>
<dbReference type="AlphaFoldDB" id="L8E875"/>
<evidence type="ECO:0000313" key="1">
    <source>
        <dbReference type="EMBL" id="CCQ43505.1"/>
    </source>
</evidence>
<name>L8E875_HUMAN</name>
<proteinExistence type="predicted"/>
<organism evidence="1">
    <name type="scientific">Homo sapiens</name>
    <name type="common">Human</name>
    <dbReference type="NCBI Taxonomy" id="9606"/>
    <lineage>
        <taxon>Eukaryota</taxon>
        <taxon>Metazoa</taxon>
        <taxon>Chordata</taxon>
        <taxon>Craniata</taxon>
        <taxon>Vertebrata</taxon>
        <taxon>Euteleostomi</taxon>
        <taxon>Mammalia</taxon>
        <taxon>Eutheria</taxon>
        <taxon>Euarchontoglires</taxon>
        <taxon>Primates</taxon>
        <taxon>Haplorrhini</taxon>
        <taxon>Catarrhini</taxon>
        <taxon>Hominidae</taxon>
        <taxon>Homo</taxon>
    </lineage>
</organism>
<sequence length="56" mass="6748">MDCHFQVASSFLKMNSSLLLFLISLRTNLSTFFRNPCKRPISLNRHWQKRHIWMPV</sequence>
<gene>
    <name evidence="1" type="primary">KIAA0240</name>
</gene>
<dbReference type="ChiTaRS" id="GLTSCR1L">
    <property type="organism name" value="human"/>
</dbReference>
<dbReference type="EMBL" id="HF584008">
    <property type="protein sequence ID" value="CCQ43505.1"/>
    <property type="molecule type" value="Genomic_DNA"/>
</dbReference>
<reference evidence="1" key="1">
    <citation type="journal article" date="2013" name="PLoS ONE">
        <title>Direct detection of alternative open reading frames translation products in human significantly expands the proteome.</title>
        <authorList>
            <person name="Vanderperre B."/>
            <person name="Lucier J.-F."/>
            <person name="Motard J."/>
            <person name="Tremblay G."/>
            <person name="Vanderperre S."/>
            <person name="Wisztorski M."/>
            <person name="Salzet M."/>
            <person name="Boisvert F.-M."/>
            <person name="Roucou X."/>
        </authorList>
    </citation>
    <scope>NUCLEOTIDE SEQUENCE</scope>
</reference>